<dbReference type="Pfam" id="PF00226">
    <property type="entry name" value="DnaJ"/>
    <property type="match status" value="1"/>
</dbReference>
<feature type="compositionally biased region" description="Polar residues" evidence="2">
    <location>
        <begin position="119"/>
        <end position="136"/>
    </location>
</feature>
<dbReference type="SUPFAM" id="SSF49493">
    <property type="entry name" value="HSP40/DnaJ peptide-binding domain"/>
    <property type="match status" value="1"/>
</dbReference>
<feature type="compositionally biased region" description="Polar residues" evidence="2">
    <location>
        <begin position="154"/>
        <end position="165"/>
    </location>
</feature>
<dbReference type="EMBL" id="MU157831">
    <property type="protein sequence ID" value="KAF9532475.1"/>
    <property type="molecule type" value="Genomic_DNA"/>
</dbReference>
<evidence type="ECO:0000259" key="3">
    <source>
        <dbReference type="PROSITE" id="PS50076"/>
    </source>
</evidence>
<keyword evidence="1" id="KW-0143">Chaperone</keyword>
<keyword evidence="5" id="KW-1185">Reference proteome</keyword>
<dbReference type="AlphaFoldDB" id="A0A9P6JUH7"/>
<reference evidence="4" key="1">
    <citation type="submission" date="2020-11" db="EMBL/GenBank/DDBJ databases">
        <authorList>
            <consortium name="DOE Joint Genome Institute"/>
            <person name="Ahrendt S."/>
            <person name="Riley R."/>
            <person name="Andreopoulos W."/>
            <person name="Labutti K."/>
            <person name="Pangilinan J."/>
            <person name="Ruiz-Duenas F.J."/>
            <person name="Barrasa J.M."/>
            <person name="Sanchez-Garcia M."/>
            <person name="Camarero S."/>
            <person name="Miyauchi S."/>
            <person name="Serrano A."/>
            <person name="Linde D."/>
            <person name="Babiker R."/>
            <person name="Drula E."/>
            <person name="Ayuso-Fernandez I."/>
            <person name="Pacheco R."/>
            <person name="Padilla G."/>
            <person name="Ferreira P."/>
            <person name="Barriuso J."/>
            <person name="Kellner H."/>
            <person name="Castanera R."/>
            <person name="Alfaro M."/>
            <person name="Ramirez L."/>
            <person name="Pisabarro A.G."/>
            <person name="Kuo A."/>
            <person name="Tritt A."/>
            <person name="Lipzen A."/>
            <person name="He G."/>
            <person name="Yan M."/>
            <person name="Ng V."/>
            <person name="Cullen D."/>
            <person name="Martin F."/>
            <person name="Rosso M.-N."/>
            <person name="Henrissat B."/>
            <person name="Hibbett D."/>
            <person name="Martinez A.T."/>
            <person name="Grigoriev I.V."/>
        </authorList>
    </citation>
    <scope>NUCLEOTIDE SEQUENCE</scope>
    <source>
        <strain evidence="4">CBS 506.95</strain>
    </source>
</reference>
<dbReference type="Pfam" id="PF01556">
    <property type="entry name" value="DnaJ_C"/>
    <property type="match status" value="1"/>
</dbReference>
<dbReference type="InterPro" id="IPR051339">
    <property type="entry name" value="DnaJ_subfamily_B"/>
</dbReference>
<protein>
    <recommendedName>
        <fullName evidence="3">J domain-containing protein</fullName>
    </recommendedName>
</protein>
<dbReference type="GO" id="GO:0051082">
    <property type="term" value="F:unfolded protein binding"/>
    <property type="evidence" value="ECO:0007669"/>
    <property type="project" value="InterPro"/>
</dbReference>
<dbReference type="InterPro" id="IPR008971">
    <property type="entry name" value="HSP40/DnaJ_pept-bd"/>
</dbReference>
<dbReference type="PANTHER" id="PTHR24078:SF553">
    <property type="entry name" value="DNAJ HOMOLOG SUBFAMILY B MEMBER 5"/>
    <property type="match status" value="1"/>
</dbReference>
<dbReference type="Gene3D" id="2.60.260.20">
    <property type="entry name" value="Urease metallochaperone UreE, N-terminal domain"/>
    <property type="match status" value="2"/>
</dbReference>
<evidence type="ECO:0000256" key="1">
    <source>
        <dbReference type="ARBA" id="ARBA00023186"/>
    </source>
</evidence>
<dbReference type="Gene3D" id="1.10.287.110">
    <property type="entry name" value="DnaJ domain"/>
    <property type="match status" value="1"/>
</dbReference>
<dbReference type="OrthoDB" id="10250354at2759"/>
<evidence type="ECO:0000256" key="2">
    <source>
        <dbReference type="SAM" id="MobiDB-lite"/>
    </source>
</evidence>
<feature type="domain" description="J" evidence="3">
    <location>
        <begin position="9"/>
        <end position="69"/>
    </location>
</feature>
<dbReference type="Proteomes" id="UP000807306">
    <property type="component" value="Unassembled WGS sequence"/>
</dbReference>
<dbReference type="GO" id="GO:0051087">
    <property type="term" value="F:protein-folding chaperone binding"/>
    <property type="evidence" value="ECO:0007669"/>
    <property type="project" value="TreeGrafter"/>
</dbReference>
<dbReference type="PROSITE" id="PS50076">
    <property type="entry name" value="DNAJ_2"/>
    <property type="match status" value="1"/>
</dbReference>
<gene>
    <name evidence="4" type="ORF">CPB83DRAFT_623906</name>
</gene>
<dbReference type="InterPro" id="IPR036869">
    <property type="entry name" value="J_dom_sf"/>
</dbReference>
<dbReference type="GO" id="GO:0006457">
    <property type="term" value="P:protein folding"/>
    <property type="evidence" value="ECO:0007669"/>
    <property type="project" value="InterPro"/>
</dbReference>
<name>A0A9P6JUH7_9AGAR</name>
<feature type="region of interest" description="Disordered" evidence="2">
    <location>
        <begin position="119"/>
        <end position="173"/>
    </location>
</feature>
<dbReference type="SMART" id="SM00271">
    <property type="entry name" value="DnaJ"/>
    <property type="match status" value="1"/>
</dbReference>
<organism evidence="4 5">
    <name type="scientific">Crepidotus variabilis</name>
    <dbReference type="NCBI Taxonomy" id="179855"/>
    <lineage>
        <taxon>Eukaryota</taxon>
        <taxon>Fungi</taxon>
        <taxon>Dikarya</taxon>
        <taxon>Basidiomycota</taxon>
        <taxon>Agaricomycotina</taxon>
        <taxon>Agaricomycetes</taxon>
        <taxon>Agaricomycetidae</taxon>
        <taxon>Agaricales</taxon>
        <taxon>Agaricineae</taxon>
        <taxon>Crepidotaceae</taxon>
        <taxon>Crepidotus</taxon>
    </lineage>
</organism>
<dbReference type="SUPFAM" id="SSF46565">
    <property type="entry name" value="Chaperone J-domain"/>
    <property type="match status" value="1"/>
</dbReference>
<accession>A0A9P6JUH7</accession>
<evidence type="ECO:0000313" key="5">
    <source>
        <dbReference type="Proteomes" id="UP000807306"/>
    </source>
</evidence>
<comment type="caution">
    <text evidence="4">The sequence shown here is derived from an EMBL/GenBank/DDBJ whole genome shotgun (WGS) entry which is preliminary data.</text>
</comment>
<dbReference type="CDD" id="cd06257">
    <property type="entry name" value="DnaJ"/>
    <property type="match status" value="1"/>
</dbReference>
<proteinExistence type="predicted"/>
<evidence type="ECO:0000313" key="4">
    <source>
        <dbReference type="EMBL" id="KAF9532475.1"/>
    </source>
</evidence>
<sequence>MLLPMSPEDAFRILNISEEVTPDEIRHAYRIMALQWHPDRHHNLYDKDRARVHFLQATDAYRTLVRAGYVTRLPPIPGYSPPLQSPLSYQSSLMTHRSSSESTVSLDSFVHLVASSVDSHTTAPSSNMRDSPNSWKQGIRTPAETLPSQHRHPTLQSNYFNYEPPQQNPRRPPFYRSGSSFVGPLPTPSTPATPAFQNIAMYSPAYPQVPYFQPTANGSRANIHPPPPTPPYQGVPTTSYFPQQTPYFQEDSPSSNPPPPYSIPLQSLGIGTSGEWVYSLALTLEELFAGKRCRFGITRSYMTDKTKKVVIEIDIPPGCKPGTRIVCRNVGHEWRPGSFQDIAFIIEDVPHDRFVRLFDDLVMEVRLPWAGCSKNHGGKVPFMGIDGRSLVVEVENPKDKAMRGRSIVKGAGMPVRERGKVVGRGNLVVQWEILPRKPKFLHFMKRLFGRSK</sequence>
<dbReference type="GO" id="GO:0005829">
    <property type="term" value="C:cytosol"/>
    <property type="evidence" value="ECO:0007669"/>
    <property type="project" value="TreeGrafter"/>
</dbReference>
<dbReference type="PANTHER" id="PTHR24078">
    <property type="entry name" value="DNAJ HOMOLOG SUBFAMILY C MEMBER"/>
    <property type="match status" value="1"/>
</dbReference>
<dbReference type="InterPro" id="IPR002939">
    <property type="entry name" value="DnaJ_C"/>
</dbReference>
<dbReference type="InterPro" id="IPR001623">
    <property type="entry name" value="DnaJ_domain"/>
</dbReference>